<dbReference type="PANTHER" id="PTHR43433:SF10">
    <property type="entry name" value="AB HYDROLASE-1 DOMAIN-CONTAINING PROTEIN"/>
    <property type="match status" value="1"/>
</dbReference>
<dbReference type="Pfam" id="PF00561">
    <property type="entry name" value="Abhydrolase_1"/>
    <property type="match status" value="1"/>
</dbReference>
<dbReference type="AlphaFoldDB" id="A0A1N7FBF8"/>
<feature type="domain" description="AB hydrolase-1" evidence="1">
    <location>
        <begin position="51"/>
        <end position="299"/>
    </location>
</feature>
<sequence>MLTATDGGGAASRGFRLCGKGADLATEERFTTSAGGGQLSVEITGKPDGVPIFLLHGTPGSRSGPKPRSSVLYRYGIRLISYDRPGYGGSTPRPGRTVAGAAQDVAAIARHFGISRFAVVGRSGGGPHALACAALLSESVARTAVLVGFANPEAAGPDWFTGMTESNRSDFTAASSDRLRLVERLRQQAERTRRDPESLLTQLEADMTWPDRHVVQDLAIRRLLAQAYREALRGGPQGWIDDVLALRRDWGFSLSAISGPVRLWHGEQDNFAPVSHTMWLARQIRTAEVHVQPGAAHFGAVKILPDMLEWLSSW</sequence>
<dbReference type="GO" id="GO:0003824">
    <property type="term" value="F:catalytic activity"/>
    <property type="evidence" value="ECO:0007669"/>
    <property type="project" value="UniProtKB-ARBA"/>
</dbReference>
<dbReference type="Proteomes" id="UP000186004">
    <property type="component" value="Unassembled WGS sequence"/>
</dbReference>
<dbReference type="RefSeq" id="WP_245828609.1">
    <property type="nucleotide sequence ID" value="NZ_FTNF01000033.1"/>
</dbReference>
<proteinExistence type="predicted"/>
<dbReference type="InterPro" id="IPR029058">
    <property type="entry name" value="AB_hydrolase_fold"/>
</dbReference>
<dbReference type="EMBL" id="FTNF01000033">
    <property type="protein sequence ID" value="SIR97659.1"/>
    <property type="molecule type" value="Genomic_DNA"/>
</dbReference>
<dbReference type="InterPro" id="IPR050471">
    <property type="entry name" value="AB_hydrolase"/>
</dbReference>
<evidence type="ECO:0000259" key="1">
    <source>
        <dbReference type="Pfam" id="PF00561"/>
    </source>
</evidence>
<evidence type="ECO:0000313" key="3">
    <source>
        <dbReference type="Proteomes" id="UP000186004"/>
    </source>
</evidence>
<gene>
    <name evidence="2" type="ORF">SAMN05444858_13315</name>
</gene>
<keyword evidence="3" id="KW-1185">Reference proteome</keyword>
<name>A0A1N7FBF8_9ACTN</name>
<reference evidence="2 3" key="1">
    <citation type="submission" date="2017-01" db="EMBL/GenBank/DDBJ databases">
        <authorList>
            <person name="Mah S.A."/>
            <person name="Swanson W.J."/>
            <person name="Moy G.W."/>
            <person name="Vacquier V.D."/>
        </authorList>
    </citation>
    <scope>NUCLEOTIDE SEQUENCE [LARGE SCALE GENOMIC DNA]</scope>
    <source>
        <strain evidence="2 3">DSM 45758</strain>
    </source>
</reference>
<organism evidence="2 3">
    <name type="scientific">Micromonospora avicenniae</name>
    <dbReference type="NCBI Taxonomy" id="1198245"/>
    <lineage>
        <taxon>Bacteria</taxon>
        <taxon>Bacillati</taxon>
        <taxon>Actinomycetota</taxon>
        <taxon>Actinomycetes</taxon>
        <taxon>Micromonosporales</taxon>
        <taxon>Micromonosporaceae</taxon>
        <taxon>Micromonospora</taxon>
    </lineage>
</organism>
<protein>
    <submittedName>
        <fullName evidence="2">Pimeloyl-ACP methyl ester carboxylesterase</fullName>
    </submittedName>
</protein>
<accession>A0A1N7FBF8</accession>
<dbReference type="Gene3D" id="3.40.50.1820">
    <property type="entry name" value="alpha/beta hydrolase"/>
    <property type="match status" value="1"/>
</dbReference>
<dbReference type="SUPFAM" id="SSF53474">
    <property type="entry name" value="alpha/beta-Hydrolases"/>
    <property type="match status" value="1"/>
</dbReference>
<dbReference type="STRING" id="1198245.SAMN05444858_13315"/>
<dbReference type="InterPro" id="IPR000073">
    <property type="entry name" value="AB_hydrolase_1"/>
</dbReference>
<evidence type="ECO:0000313" key="2">
    <source>
        <dbReference type="EMBL" id="SIR97659.1"/>
    </source>
</evidence>
<dbReference type="PANTHER" id="PTHR43433">
    <property type="entry name" value="HYDROLASE, ALPHA/BETA FOLD FAMILY PROTEIN"/>
    <property type="match status" value="1"/>
</dbReference>